<dbReference type="EMBL" id="JAFGDB010000095">
    <property type="protein sequence ID" value="MBN2067875.1"/>
    <property type="molecule type" value="Genomic_DNA"/>
</dbReference>
<keyword evidence="1" id="KW-0812">Transmembrane</keyword>
<organism evidence="2 3">
    <name type="scientific">Candidatus Iainarchaeum sp</name>
    <dbReference type="NCBI Taxonomy" id="3101447"/>
    <lineage>
        <taxon>Archaea</taxon>
        <taxon>Candidatus Iainarchaeota</taxon>
        <taxon>Candidatus Iainarchaeia</taxon>
        <taxon>Candidatus Iainarchaeales</taxon>
        <taxon>Candidatus Iainarchaeaceae</taxon>
        <taxon>Candidatus Iainarchaeum</taxon>
    </lineage>
</organism>
<evidence type="ECO:0000313" key="2">
    <source>
        <dbReference type="EMBL" id="MBN2067875.1"/>
    </source>
</evidence>
<comment type="caution">
    <text evidence="2">The sequence shown here is derived from an EMBL/GenBank/DDBJ whole genome shotgun (WGS) entry which is preliminary data.</text>
</comment>
<dbReference type="Proteomes" id="UP000809243">
    <property type="component" value="Unassembled WGS sequence"/>
</dbReference>
<gene>
    <name evidence="2" type="ORF">JW744_05390</name>
</gene>
<sequence length="203" mass="22182">MNEQGQTFIEYMMTYGWAFIVLVSVIGVVMMLVAPSGDETRCIVNKPTDFLIKGVNIPHTSDLTWEGGELRLQNATGGEIDILGLSFEISKGSEACVADGKSVTCTWTEAGCDYEMVLDIGKLNSTTLAAAGSFPIHLLIGQELVFSDIDFKLTSSGTCSSLTFDKLLERKNSQVELGIQYLDRFKYARDVNVVCSNFPARPA</sequence>
<reference evidence="2" key="1">
    <citation type="submission" date="2021-01" db="EMBL/GenBank/DDBJ databases">
        <title>Active Sulfur Cycling in an Early Earth Analoge.</title>
        <authorList>
            <person name="Hahn C.R."/>
            <person name="Youssef N.H."/>
            <person name="Elshahed M."/>
        </authorList>
    </citation>
    <scope>NUCLEOTIDE SEQUENCE</scope>
    <source>
        <strain evidence="2">Zod_Metabat.1151</strain>
    </source>
</reference>
<feature type="transmembrane region" description="Helical" evidence="1">
    <location>
        <begin position="12"/>
        <end position="34"/>
    </location>
</feature>
<keyword evidence="1" id="KW-1133">Transmembrane helix</keyword>
<keyword evidence="1" id="KW-0472">Membrane</keyword>
<evidence type="ECO:0000313" key="3">
    <source>
        <dbReference type="Proteomes" id="UP000809243"/>
    </source>
</evidence>
<evidence type="ECO:0000256" key="1">
    <source>
        <dbReference type="SAM" id="Phobius"/>
    </source>
</evidence>
<name>A0A938YXY9_9ARCH</name>
<protein>
    <submittedName>
        <fullName evidence="2">Uncharacterized protein</fullName>
    </submittedName>
</protein>
<proteinExistence type="predicted"/>
<accession>A0A938YXY9</accession>
<dbReference type="AlphaFoldDB" id="A0A938YXY9"/>